<name>A0A7X2MZI2_9CLOT</name>
<comment type="caution">
    <text evidence="2">The sequence shown here is derived from an EMBL/GenBank/DDBJ whole genome shotgun (WGS) entry which is preliminary data.</text>
</comment>
<evidence type="ECO:0000256" key="1">
    <source>
        <dbReference type="SAM" id="Phobius"/>
    </source>
</evidence>
<feature type="transmembrane region" description="Helical" evidence="1">
    <location>
        <begin position="49"/>
        <end position="67"/>
    </location>
</feature>
<keyword evidence="3" id="KW-1185">Reference proteome</keyword>
<feature type="transmembrane region" description="Helical" evidence="1">
    <location>
        <begin position="73"/>
        <end position="92"/>
    </location>
</feature>
<dbReference type="RefSeq" id="WP_154531861.1">
    <property type="nucleotide sequence ID" value="NZ_JAXFSD010000078.1"/>
</dbReference>
<feature type="transmembrane region" description="Helical" evidence="1">
    <location>
        <begin position="6"/>
        <end position="29"/>
    </location>
</feature>
<organism evidence="2 3">
    <name type="scientific">Inconstantimicrobium porci</name>
    <dbReference type="NCBI Taxonomy" id="2652291"/>
    <lineage>
        <taxon>Bacteria</taxon>
        <taxon>Bacillati</taxon>
        <taxon>Bacillota</taxon>
        <taxon>Clostridia</taxon>
        <taxon>Eubacteriales</taxon>
        <taxon>Clostridiaceae</taxon>
        <taxon>Inconstantimicrobium</taxon>
    </lineage>
</organism>
<proteinExistence type="predicted"/>
<evidence type="ECO:0000313" key="2">
    <source>
        <dbReference type="EMBL" id="MSR91959.1"/>
    </source>
</evidence>
<sequence>MDSISAMWAHLISTVFFIIAVICFIFVFISIYKKYKKNKMLSNKDRAGLSICIGSLIATIGTTIFHRNNTGETLSILLGAVFFLIIPIIMLFNSAYRTDKKKS</sequence>
<dbReference type="Proteomes" id="UP000460287">
    <property type="component" value="Unassembled WGS sequence"/>
</dbReference>
<reference evidence="2 3" key="1">
    <citation type="submission" date="2019-08" db="EMBL/GenBank/DDBJ databases">
        <title>In-depth cultivation of the pig gut microbiome towards novel bacterial diversity and tailored functional studies.</title>
        <authorList>
            <person name="Wylensek D."/>
            <person name="Hitch T.C.A."/>
            <person name="Clavel T."/>
        </authorList>
    </citation>
    <scope>NUCLEOTIDE SEQUENCE [LARGE SCALE GENOMIC DNA]</scope>
    <source>
        <strain evidence="2 3">WCA-383-APC-5B</strain>
    </source>
</reference>
<accession>A0A7X2MZI2</accession>
<keyword evidence="1" id="KW-0812">Transmembrane</keyword>
<dbReference type="EMBL" id="VULX01000019">
    <property type="protein sequence ID" value="MSR91959.1"/>
    <property type="molecule type" value="Genomic_DNA"/>
</dbReference>
<protein>
    <submittedName>
        <fullName evidence="2">Uncharacterized protein</fullName>
    </submittedName>
</protein>
<evidence type="ECO:0000313" key="3">
    <source>
        <dbReference type="Proteomes" id="UP000460287"/>
    </source>
</evidence>
<keyword evidence="1" id="KW-0472">Membrane</keyword>
<keyword evidence="1" id="KW-1133">Transmembrane helix</keyword>
<dbReference type="AlphaFoldDB" id="A0A7X2MZI2"/>
<gene>
    <name evidence="2" type="ORF">FYJ33_11280</name>
</gene>